<dbReference type="Proteomes" id="UP001229421">
    <property type="component" value="Unassembled WGS sequence"/>
</dbReference>
<gene>
    <name evidence="5" type="ORF">QVD17_17163</name>
</gene>
<evidence type="ECO:0000313" key="5">
    <source>
        <dbReference type="EMBL" id="KAK1428330.1"/>
    </source>
</evidence>
<dbReference type="InterPro" id="IPR040390">
    <property type="entry name" value="TIFY/JAZ"/>
</dbReference>
<dbReference type="PROSITE" id="PS51320">
    <property type="entry name" value="TIFY"/>
    <property type="match status" value="1"/>
</dbReference>
<comment type="subcellular location">
    <subcellularLocation>
        <location evidence="2">Nucleus</location>
    </subcellularLocation>
</comment>
<dbReference type="GO" id="GO:0005634">
    <property type="term" value="C:nucleus"/>
    <property type="evidence" value="ECO:0007669"/>
    <property type="project" value="UniProtKB-SubCell"/>
</dbReference>
<dbReference type="Pfam" id="PF09425">
    <property type="entry name" value="Jas_motif"/>
    <property type="match status" value="1"/>
</dbReference>
<dbReference type="InterPro" id="IPR010399">
    <property type="entry name" value="Tify_dom"/>
</dbReference>
<dbReference type="InterPro" id="IPR018467">
    <property type="entry name" value="CCT_CS"/>
</dbReference>
<comment type="function">
    <text evidence="2">Repressor of jasmonate responses.</text>
</comment>
<feature type="compositionally biased region" description="Basic and acidic residues" evidence="3">
    <location>
        <begin position="312"/>
        <end position="324"/>
    </location>
</feature>
<dbReference type="AlphaFoldDB" id="A0AAD8KRS8"/>
<keyword evidence="2" id="KW-1184">Jasmonic acid signaling pathway</keyword>
<feature type="compositionally biased region" description="Basic and acidic residues" evidence="3">
    <location>
        <begin position="375"/>
        <end position="388"/>
    </location>
</feature>
<evidence type="ECO:0000259" key="4">
    <source>
        <dbReference type="PROSITE" id="PS51320"/>
    </source>
</evidence>
<feature type="region of interest" description="Disordered" evidence="3">
    <location>
        <begin position="368"/>
        <end position="388"/>
    </location>
</feature>
<keyword evidence="2" id="KW-0539">Nucleus</keyword>
<dbReference type="PANTHER" id="PTHR33077">
    <property type="entry name" value="PROTEIN TIFY 4A-RELATED-RELATED"/>
    <property type="match status" value="1"/>
</dbReference>
<evidence type="ECO:0000256" key="1">
    <source>
        <dbReference type="ARBA" id="ARBA00008614"/>
    </source>
</evidence>
<comment type="similarity">
    <text evidence="1 2">Belongs to the TIFY/JAZ family.</text>
</comment>
<proteinExistence type="inferred from homology"/>
<evidence type="ECO:0000313" key="6">
    <source>
        <dbReference type="Proteomes" id="UP001229421"/>
    </source>
</evidence>
<accession>A0AAD8KRS8</accession>
<name>A0AAD8KRS8_TARER</name>
<dbReference type="Pfam" id="PF06200">
    <property type="entry name" value="tify"/>
    <property type="match status" value="1"/>
</dbReference>
<reference evidence="5" key="1">
    <citation type="journal article" date="2023" name="bioRxiv">
        <title>Improved chromosome-level genome assembly for marigold (Tagetes erecta).</title>
        <authorList>
            <person name="Jiang F."/>
            <person name="Yuan L."/>
            <person name="Wang S."/>
            <person name="Wang H."/>
            <person name="Xu D."/>
            <person name="Wang A."/>
            <person name="Fan W."/>
        </authorList>
    </citation>
    <scope>NUCLEOTIDE SEQUENCE</scope>
    <source>
        <strain evidence="5">WSJ</strain>
        <tissue evidence="5">Leaf</tissue>
    </source>
</reference>
<comment type="caution">
    <text evidence="5">The sequence shown here is derived from an EMBL/GenBank/DDBJ whole genome shotgun (WGS) entry which is preliminary data.</text>
</comment>
<evidence type="ECO:0000256" key="3">
    <source>
        <dbReference type="SAM" id="MobiDB-lite"/>
    </source>
</evidence>
<dbReference type="SMART" id="SM00979">
    <property type="entry name" value="TIFY"/>
    <property type="match status" value="1"/>
</dbReference>
<organism evidence="5 6">
    <name type="scientific">Tagetes erecta</name>
    <name type="common">African marigold</name>
    <dbReference type="NCBI Taxonomy" id="13708"/>
    <lineage>
        <taxon>Eukaryota</taxon>
        <taxon>Viridiplantae</taxon>
        <taxon>Streptophyta</taxon>
        <taxon>Embryophyta</taxon>
        <taxon>Tracheophyta</taxon>
        <taxon>Spermatophyta</taxon>
        <taxon>Magnoliopsida</taxon>
        <taxon>eudicotyledons</taxon>
        <taxon>Gunneridae</taxon>
        <taxon>Pentapetalae</taxon>
        <taxon>asterids</taxon>
        <taxon>campanulids</taxon>
        <taxon>Asterales</taxon>
        <taxon>Asteraceae</taxon>
        <taxon>Asteroideae</taxon>
        <taxon>Heliantheae alliance</taxon>
        <taxon>Tageteae</taxon>
        <taxon>Tagetes</taxon>
    </lineage>
</organism>
<feature type="compositionally biased region" description="Polar residues" evidence="3">
    <location>
        <begin position="157"/>
        <end position="179"/>
    </location>
</feature>
<feature type="region of interest" description="Disordered" evidence="3">
    <location>
        <begin position="312"/>
        <end position="353"/>
    </location>
</feature>
<dbReference type="EMBL" id="JAUHHV010000004">
    <property type="protein sequence ID" value="KAK1428330.1"/>
    <property type="molecule type" value="Genomic_DNA"/>
</dbReference>
<feature type="region of interest" description="Disordered" evidence="3">
    <location>
        <begin position="142"/>
        <end position="211"/>
    </location>
</feature>
<dbReference type="PANTHER" id="PTHR33077:SF60">
    <property type="entry name" value="TIFY DOMAIN-CONTAINING PROTEIN"/>
    <property type="match status" value="1"/>
</dbReference>
<dbReference type="GO" id="GO:0009611">
    <property type="term" value="P:response to wounding"/>
    <property type="evidence" value="ECO:0007669"/>
    <property type="project" value="UniProtKB-UniRule"/>
</dbReference>
<keyword evidence="6" id="KW-1185">Reference proteome</keyword>
<comment type="domain">
    <text evidence="2">The jas domain is required for interaction with COI1.</text>
</comment>
<sequence>MVNSIRGGMGWQVAAFPLVQIKTPKNRRNCPKPTRQTSHTHTLFFFPQILILFPKLAPISSNSTSIPLKSFQITTMSTEDPPITTSTISPLDKPLHLLTEDDISQLTREDCRRYLKQKGMRRPSWNKSQAIQQVIMLKALLEPSPDSDDGGRKHYITSRQQQTPATRVQKGTSADTEISLSAEESVPGQRNDTEKSDVLGDNDSAPPGIIGVEETKGQMTIFYNGKVNVYDDIPADKAQALFQLAASPLLFSHEDPVDGNMLHPPSINVGRDFPPVLSPILQTGRMADNHRLHKEESNIFREDNSVRMTDNHRLHREEMSREDNSAEGSASRKASVQRYLEKRKDRFKSKRKSGATFDVLSPILADKRKHVPLKMTKDGRNSLSINEK</sequence>
<dbReference type="GO" id="GO:0031347">
    <property type="term" value="P:regulation of defense response"/>
    <property type="evidence" value="ECO:0007669"/>
    <property type="project" value="UniProtKB-UniRule"/>
</dbReference>
<protein>
    <recommendedName>
        <fullName evidence="2">Protein TIFY</fullName>
    </recommendedName>
    <alternativeName>
        <fullName evidence="2">Jasmonate ZIM domain-containing protein</fullName>
    </alternativeName>
</protein>
<feature type="domain" description="Tify" evidence="4">
    <location>
        <begin position="212"/>
        <end position="247"/>
    </location>
</feature>
<evidence type="ECO:0000256" key="2">
    <source>
        <dbReference type="RuleBase" id="RU369065"/>
    </source>
</evidence>
<dbReference type="GO" id="GO:2000022">
    <property type="term" value="P:regulation of jasmonic acid mediated signaling pathway"/>
    <property type="evidence" value="ECO:0007669"/>
    <property type="project" value="UniProtKB-UniRule"/>
</dbReference>